<name>A0A078KM08_9FIRM</name>
<dbReference type="PATRIC" id="fig|29343.3.peg.414"/>
<dbReference type="PANTHER" id="PTHR43784">
    <property type="entry name" value="GDSL-LIKE LIPASE/ACYLHYDROLASE, PUTATIVE (AFU_ORTHOLOGUE AFUA_2G00820)-RELATED"/>
    <property type="match status" value="1"/>
</dbReference>
<dbReference type="AlphaFoldDB" id="A0A078KM08"/>
<keyword evidence="3" id="KW-1185">Reference proteome</keyword>
<dbReference type="KEGG" id="ccel:CCDG5_0398"/>
<reference evidence="3" key="1">
    <citation type="submission" date="2014-07" db="EMBL/GenBank/DDBJ databases">
        <authorList>
            <person name="Wibberg D."/>
        </authorList>
    </citation>
    <scope>NUCLEOTIDE SEQUENCE [LARGE SCALE GENOMIC DNA]</scope>
    <source>
        <strain evidence="3">DG5</strain>
    </source>
</reference>
<dbReference type="InterPro" id="IPR036514">
    <property type="entry name" value="SGNH_hydro_sf"/>
</dbReference>
<gene>
    <name evidence="2" type="ORF">CCDG5_0398</name>
</gene>
<dbReference type="PANTHER" id="PTHR43784:SF2">
    <property type="entry name" value="GDSL-LIKE LIPASE_ACYLHYDROLASE, PUTATIVE (AFU_ORTHOLOGUE AFUA_2G00820)-RELATED"/>
    <property type="match status" value="1"/>
</dbReference>
<dbReference type="Proteomes" id="UP000032431">
    <property type="component" value="Chromosome I"/>
</dbReference>
<dbReference type="SUPFAM" id="SSF52266">
    <property type="entry name" value="SGNH hydrolase"/>
    <property type="match status" value="1"/>
</dbReference>
<protein>
    <recommendedName>
        <fullName evidence="1">SGNH hydrolase-type esterase domain-containing protein</fullName>
    </recommendedName>
</protein>
<dbReference type="InterPro" id="IPR013830">
    <property type="entry name" value="SGNH_hydro"/>
</dbReference>
<dbReference type="InterPro" id="IPR053140">
    <property type="entry name" value="GDSL_Rv0518-like"/>
</dbReference>
<proteinExistence type="predicted"/>
<organism evidence="2 3">
    <name type="scientific">[Clostridium] cellulosi</name>
    <dbReference type="NCBI Taxonomy" id="29343"/>
    <lineage>
        <taxon>Bacteria</taxon>
        <taxon>Bacillati</taxon>
        <taxon>Bacillota</taxon>
        <taxon>Clostridia</taxon>
        <taxon>Eubacteriales</taxon>
        <taxon>Oscillospiraceae</taxon>
        <taxon>Oscillospiraceae incertae sedis</taxon>
    </lineage>
</organism>
<sequence>MEWKTTWSYLLIDYNSSIGTIENLTQRTVFRNNLSGEKIRIRFSNLFSDKPLILESVVISKKERGGEEITNFTPVTYKGNTKITIEPRKEFYSDPVDFSINFNEDIVVSVYIKEKNDIYAGCSSWSAKCFTTRYGIGGDFTREQSFKEYDSYDVFPALKSDPNKSDEVIGFTSLEVYTDENVKTLSLFGDSITHMSYYSDALTDKLYKLLPGKITVLNRGISGNRLLHDHTVVPEIIGGGSIFGDAGVKRFEKDVYKYETPEYVIMLIGVNDFMHPYAFNHIEEVVTVDQYKEGCLKIIETAHRHSSKIFLGTIMPFRHEENDWFEKAEKLRLEANHFIRTQKVADGVIDFDSAVRDEENPQYIKDGLHLGDGLHPNTPGGIKMADAIPVEWFIK</sequence>
<feature type="domain" description="SGNH hydrolase-type esterase" evidence="1">
    <location>
        <begin position="187"/>
        <end position="380"/>
    </location>
</feature>
<dbReference type="STRING" id="29343.CCDG5_0398"/>
<dbReference type="EMBL" id="LM995447">
    <property type="protein sequence ID" value="CDZ23537.1"/>
    <property type="molecule type" value="Genomic_DNA"/>
</dbReference>
<dbReference type="Gene3D" id="3.40.50.1110">
    <property type="entry name" value="SGNH hydrolase"/>
    <property type="match status" value="1"/>
</dbReference>
<dbReference type="HOGENOM" id="CLU_029872_1_1_9"/>
<evidence type="ECO:0000313" key="2">
    <source>
        <dbReference type="EMBL" id="CDZ23537.1"/>
    </source>
</evidence>
<dbReference type="Pfam" id="PF13472">
    <property type="entry name" value="Lipase_GDSL_2"/>
    <property type="match status" value="1"/>
</dbReference>
<accession>A0A078KM08</accession>
<evidence type="ECO:0000313" key="3">
    <source>
        <dbReference type="Proteomes" id="UP000032431"/>
    </source>
</evidence>
<evidence type="ECO:0000259" key="1">
    <source>
        <dbReference type="Pfam" id="PF13472"/>
    </source>
</evidence>